<keyword evidence="8" id="KW-0812">Transmembrane</keyword>
<dbReference type="HAMAP" id="MF_00135">
    <property type="entry name" value="PRAI"/>
    <property type="match status" value="1"/>
</dbReference>
<evidence type="ECO:0000313" key="11">
    <source>
        <dbReference type="Proteomes" id="UP000325081"/>
    </source>
</evidence>
<proteinExistence type="inferred from homology"/>
<accession>A0A5A7P062</accession>
<dbReference type="Pfam" id="PF00697">
    <property type="entry name" value="PRAI"/>
    <property type="match status" value="1"/>
</dbReference>
<dbReference type="AlphaFoldDB" id="A0A5A7P062"/>
<dbReference type="FunFam" id="3.20.20.70:FF:000075">
    <property type="entry name" value="Tryptophan biosynthesis protein TRP1"/>
    <property type="match status" value="1"/>
</dbReference>
<evidence type="ECO:0000259" key="9">
    <source>
        <dbReference type="Pfam" id="PF00697"/>
    </source>
</evidence>
<keyword evidence="4" id="KW-0028">Amino-acid biosynthesis</keyword>
<evidence type="ECO:0000256" key="5">
    <source>
        <dbReference type="ARBA" id="ARBA00022822"/>
    </source>
</evidence>
<dbReference type="InterPro" id="IPR038090">
    <property type="entry name" value="Cdt1_C_WH_dom_sf"/>
</dbReference>
<dbReference type="InterPro" id="IPR011060">
    <property type="entry name" value="RibuloseP-bd_barrel"/>
</dbReference>
<evidence type="ECO:0000256" key="8">
    <source>
        <dbReference type="SAM" id="Phobius"/>
    </source>
</evidence>
<dbReference type="Gene3D" id="1.10.10.1420">
    <property type="entry name" value="DNA replication factor Cdt1, C-terminal WH domain"/>
    <property type="match status" value="1"/>
</dbReference>
<dbReference type="InterPro" id="IPR013785">
    <property type="entry name" value="Aldolase_TIM"/>
</dbReference>
<name>A0A5A7P062_STRAF</name>
<reference evidence="11" key="1">
    <citation type="journal article" date="2019" name="Curr. Biol.">
        <title>Genome Sequence of Striga asiatica Provides Insight into the Evolution of Plant Parasitism.</title>
        <authorList>
            <person name="Yoshida S."/>
            <person name="Kim S."/>
            <person name="Wafula E.K."/>
            <person name="Tanskanen J."/>
            <person name="Kim Y.M."/>
            <person name="Honaas L."/>
            <person name="Yang Z."/>
            <person name="Spallek T."/>
            <person name="Conn C.E."/>
            <person name="Ichihashi Y."/>
            <person name="Cheong K."/>
            <person name="Cui S."/>
            <person name="Der J.P."/>
            <person name="Gundlach H."/>
            <person name="Jiao Y."/>
            <person name="Hori C."/>
            <person name="Ishida J.K."/>
            <person name="Kasahara H."/>
            <person name="Kiba T."/>
            <person name="Kim M.S."/>
            <person name="Koo N."/>
            <person name="Laohavisit A."/>
            <person name="Lee Y.H."/>
            <person name="Lumba S."/>
            <person name="McCourt P."/>
            <person name="Mortimer J.C."/>
            <person name="Mutuku J.M."/>
            <person name="Nomura T."/>
            <person name="Sasaki-Sekimoto Y."/>
            <person name="Seto Y."/>
            <person name="Wang Y."/>
            <person name="Wakatake T."/>
            <person name="Sakakibara H."/>
            <person name="Demura T."/>
            <person name="Yamaguchi S."/>
            <person name="Yoneyama K."/>
            <person name="Manabe R.I."/>
            <person name="Nelson D.C."/>
            <person name="Schulman A.H."/>
            <person name="Timko M.P."/>
            <person name="dePamphilis C.W."/>
            <person name="Choi D."/>
            <person name="Shirasu K."/>
        </authorList>
    </citation>
    <scope>NUCLEOTIDE SEQUENCE [LARGE SCALE GENOMIC DNA]</scope>
    <source>
        <strain evidence="11">cv. UVA1</strain>
    </source>
</reference>
<gene>
    <name evidence="10" type="ORF">STAS_01524</name>
</gene>
<keyword evidence="8" id="KW-1133">Transmembrane helix</keyword>
<evidence type="ECO:0000256" key="6">
    <source>
        <dbReference type="ARBA" id="ARBA00023141"/>
    </source>
</evidence>
<evidence type="ECO:0000256" key="7">
    <source>
        <dbReference type="ARBA" id="ARBA00023235"/>
    </source>
</evidence>
<comment type="caution">
    <text evidence="10">The sequence shown here is derived from an EMBL/GenBank/DDBJ whole genome shotgun (WGS) entry which is preliminary data.</text>
</comment>
<comment type="pathway">
    <text evidence="1">Amino-acid biosynthesis; L-tryptophan biosynthesis; L-tryptophan from chorismate: step 3/5.</text>
</comment>
<feature type="transmembrane region" description="Helical" evidence="8">
    <location>
        <begin position="265"/>
        <end position="295"/>
    </location>
</feature>
<dbReference type="OrthoDB" id="524799at2759"/>
<dbReference type="SUPFAM" id="SSF51366">
    <property type="entry name" value="Ribulose-phoshate binding barrel"/>
    <property type="match status" value="1"/>
</dbReference>
<feature type="domain" description="N-(5'phosphoribosyl) anthranilate isomerase (PRAI)" evidence="9">
    <location>
        <begin position="60"/>
        <end position="260"/>
    </location>
</feature>
<dbReference type="EC" id="5.3.1.24" evidence="3"/>
<dbReference type="Gene3D" id="3.20.20.70">
    <property type="entry name" value="Aldolase class I"/>
    <property type="match status" value="1"/>
</dbReference>
<dbReference type="CDD" id="cd00405">
    <property type="entry name" value="PRAI"/>
    <property type="match status" value="1"/>
</dbReference>
<evidence type="ECO:0000256" key="3">
    <source>
        <dbReference type="ARBA" id="ARBA00012572"/>
    </source>
</evidence>
<keyword evidence="6" id="KW-0057">Aromatic amino acid biosynthesis</keyword>
<evidence type="ECO:0000256" key="2">
    <source>
        <dbReference type="ARBA" id="ARBA00007571"/>
    </source>
</evidence>
<dbReference type="GO" id="GO:0000162">
    <property type="term" value="P:L-tryptophan biosynthetic process"/>
    <property type="evidence" value="ECO:0007669"/>
    <property type="project" value="UniProtKB-UniPathway"/>
</dbReference>
<evidence type="ECO:0000313" key="10">
    <source>
        <dbReference type="EMBL" id="GER25921.1"/>
    </source>
</evidence>
<evidence type="ECO:0000256" key="4">
    <source>
        <dbReference type="ARBA" id="ARBA00022605"/>
    </source>
</evidence>
<dbReference type="GO" id="GO:0004640">
    <property type="term" value="F:phosphoribosylanthranilate isomerase activity"/>
    <property type="evidence" value="ECO:0007669"/>
    <property type="project" value="UniProtKB-EC"/>
</dbReference>
<dbReference type="InterPro" id="IPR044643">
    <property type="entry name" value="TrpF_fam"/>
</dbReference>
<dbReference type="Proteomes" id="UP000325081">
    <property type="component" value="Unassembled WGS sequence"/>
</dbReference>
<dbReference type="EMBL" id="BKCP01000558">
    <property type="protein sequence ID" value="GER25921.1"/>
    <property type="molecule type" value="Genomic_DNA"/>
</dbReference>
<keyword evidence="8" id="KW-0472">Membrane</keyword>
<keyword evidence="5" id="KW-0822">Tryptophan biosynthesis</keyword>
<dbReference type="PANTHER" id="PTHR42894:SF1">
    <property type="entry name" value="N-(5'-PHOSPHORIBOSYL)ANTHRANILATE ISOMERASE"/>
    <property type="match status" value="1"/>
</dbReference>
<protein>
    <recommendedName>
        <fullName evidence="3">phosphoribosylanthranilate isomerase</fullName>
        <ecNumber evidence="3">5.3.1.24</ecNumber>
    </recommendedName>
</protein>
<dbReference type="UniPathway" id="UPA00035">
    <property type="reaction ID" value="UER00042"/>
</dbReference>
<evidence type="ECO:0000256" key="1">
    <source>
        <dbReference type="ARBA" id="ARBA00004664"/>
    </source>
</evidence>
<keyword evidence="11" id="KW-1185">Reference proteome</keyword>
<comment type="similarity">
    <text evidence="2">Belongs to the TrpF family.</text>
</comment>
<sequence>MGAQILPKAFVVPKCSGLQPEGSNSLTNQSFLNTKTKRASNWSLKVSAANEDLKENKPLVKMCGVTSPQDAALAAKAGADFIGMIIWPNSKRSISLSIAREISKVARKNGAEPVGVFVDDDAETILRAANEAELEYVQLHGNGSRDAFEIVVKENRVIYVLHANENGVLLNAVSDEECSRADWILVDSAQGGSGKGFNWSKFKLPPIKSKQGWLLAGGIKPENVCDALSTLKPTGIDVSSGICGPDGIRKDESRIMSFMDANFSFLLYFSAQFFLALMSPFLAFFLLQILVVLLANDSRQFSPPPSSMPVTIHVAVEIDLLRQVDCSSSSGESNFSKPALPKRTLKVRFYEVEMHMEGLEKLVPDWFCKKLARNGDLLYSMKKVSDLKSIRERVNVMGIFIQPQS</sequence>
<dbReference type="PANTHER" id="PTHR42894">
    <property type="entry name" value="N-(5'-PHOSPHORIBOSYL)ANTHRANILATE ISOMERASE"/>
    <property type="match status" value="1"/>
</dbReference>
<dbReference type="InterPro" id="IPR001240">
    <property type="entry name" value="PRAI_dom"/>
</dbReference>
<keyword evidence="7 10" id="KW-0413">Isomerase</keyword>
<organism evidence="10 11">
    <name type="scientific">Striga asiatica</name>
    <name type="common">Asiatic witchweed</name>
    <name type="synonym">Buchnera asiatica</name>
    <dbReference type="NCBI Taxonomy" id="4170"/>
    <lineage>
        <taxon>Eukaryota</taxon>
        <taxon>Viridiplantae</taxon>
        <taxon>Streptophyta</taxon>
        <taxon>Embryophyta</taxon>
        <taxon>Tracheophyta</taxon>
        <taxon>Spermatophyta</taxon>
        <taxon>Magnoliopsida</taxon>
        <taxon>eudicotyledons</taxon>
        <taxon>Gunneridae</taxon>
        <taxon>Pentapetalae</taxon>
        <taxon>asterids</taxon>
        <taxon>lamiids</taxon>
        <taxon>Lamiales</taxon>
        <taxon>Orobanchaceae</taxon>
        <taxon>Buchnereae</taxon>
        <taxon>Striga</taxon>
    </lineage>
</organism>